<reference evidence="2 3" key="1">
    <citation type="submission" date="2018-07" db="EMBL/GenBank/DDBJ databases">
        <title>Uncovering a Universe of Circular DNA Viruses in Animal Metagenomes.</title>
        <authorList>
            <person name="Tisza M."/>
            <person name="Buck C."/>
            <person name="Pastrana D."/>
            <person name="Welch N."/>
            <person name="Peretti A."/>
        </authorList>
    </citation>
    <scope>NUCLEOTIDE SEQUENCE [LARGE SCALE GENOMIC DNA]</scope>
    <source>
        <strain evidence="2">Ctce741</strain>
    </source>
</reference>
<feature type="compositionally biased region" description="Basic residues" evidence="1">
    <location>
        <begin position="312"/>
        <end position="335"/>
    </location>
</feature>
<evidence type="ECO:0000256" key="1">
    <source>
        <dbReference type="SAM" id="MobiDB-lite"/>
    </source>
</evidence>
<organism evidence="2 3">
    <name type="scientific">Cressdnaviricota sp</name>
    <dbReference type="NCBI Taxonomy" id="2748378"/>
    <lineage>
        <taxon>Viruses</taxon>
        <taxon>Monodnaviria</taxon>
        <taxon>Shotokuvirae</taxon>
        <taxon>Cressdnaviricota</taxon>
    </lineage>
</organism>
<feature type="region of interest" description="Disordered" evidence="1">
    <location>
        <begin position="308"/>
        <end position="335"/>
    </location>
</feature>
<evidence type="ECO:0000313" key="3">
    <source>
        <dbReference type="Proteomes" id="UP000278544"/>
    </source>
</evidence>
<dbReference type="Proteomes" id="UP000278544">
    <property type="component" value="Segment"/>
</dbReference>
<keyword evidence="3" id="KW-1185">Reference proteome</keyword>
<dbReference type="InterPro" id="IPR057959">
    <property type="entry name" value="Shotoku_capsid"/>
</dbReference>
<sequence length="335" mass="37677">MSRSKASTLVASDPLFSQKPPMEIKDGKGAGSLSLRHMITQEMSLLANTGLTKPWDVLIFAGYNNNVRMAYSSGTKDGSGFVGSGRFFEYDTCPVFTDNGDFKYQQQDVAESANGLSGNRLTHWRTVAAGARFSLTNNQAEDDGWFEAARIKADWLGRQHVFGRVEANTTASGTPLVAGGFNDKDQLRNHFFVDYSEDIAGLPSYVSGKLRDIHHHSFRLKRTSREHPFIGFAKTGTTAVTEVNTYNAEKAQGIPPFVDPTFDAILLRIHPREVEPLSKIMIHAVQTCQYFFDEKSIFNQAALQLRAQSRGTTRKRKPMKKRRKVVKRRRRTYKK</sequence>
<evidence type="ECO:0000313" key="2">
    <source>
        <dbReference type="EMBL" id="AXH76313.1"/>
    </source>
</evidence>
<dbReference type="Pfam" id="PF25628">
    <property type="entry name" value="Shotoku_capsid"/>
    <property type="match status" value="1"/>
</dbReference>
<proteinExistence type="predicted"/>
<name>A0A345MY63_9VIRU</name>
<dbReference type="EMBL" id="MH617353">
    <property type="protein sequence ID" value="AXH76313.1"/>
    <property type="molecule type" value="Genomic_DNA"/>
</dbReference>
<accession>A0A345MY63</accession>
<protein>
    <submittedName>
        <fullName evidence="2">Capsid protein</fullName>
    </submittedName>
</protein>